<evidence type="ECO:0000313" key="5">
    <source>
        <dbReference type="Proteomes" id="UP000292223"/>
    </source>
</evidence>
<name>A0A2S7M0C7_ENTFL</name>
<dbReference type="AlphaFoldDB" id="A0A2S7M0C7"/>
<proteinExistence type="predicted"/>
<evidence type="ECO:0000313" key="3">
    <source>
        <dbReference type="EMBL" id="WER44394.1"/>
    </source>
</evidence>
<reference evidence="3 6" key="3">
    <citation type="submission" date="2023-03" db="EMBL/GenBank/DDBJ databases">
        <title>Complete genome sequence of an Enterococcus faecalis urinary isolate.</title>
        <authorList>
            <person name="Brauer A.L."/>
            <person name="Armbruster C.E."/>
        </authorList>
    </citation>
    <scope>NUCLEOTIDE SEQUENCE [LARGE SCALE GENOMIC DNA]</scope>
    <source>
        <strain evidence="3 6">3143</strain>
        <plasmid evidence="3 6">unnamed2</plasmid>
    </source>
</reference>
<dbReference type="RefSeq" id="WP_010709617.1">
    <property type="nucleotide sequence ID" value="NZ_CABGIK010000013.1"/>
</dbReference>
<evidence type="ECO:0000313" key="4">
    <source>
        <dbReference type="Proteomes" id="UP000281488"/>
    </source>
</evidence>
<dbReference type="Proteomes" id="UP000292223">
    <property type="component" value="Unassembled WGS sequence"/>
</dbReference>
<dbReference type="Proteomes" id="UP000281488">
    <property type="component" value="Unassembled WGS sequence"/>
</dbReference>
<evidence type="ECO:0000313" key="2">
    <source>
        <dbReference type="EMBL" id="RYU34430.1"/>
    </source>
</evidence>
<dbReference type="KEGG" id="ene:ENT_03960"/>
<dbReference type="Proteomes" id="UP001222182">
    <property type="component" value="Plasmid unnamed2"/>
</dbReference>
<dbReference type="EMBL" id="CP119530">
    <property type="protein sequence ID" value="WER44394.1"/>
    <property type="molecule type" value="Genomic_DNA"/>
</dbReference>
<evidence type="ECO:0000313" key="1">
    <source>
        <dbReference type="EMBL" id="ROX29577.1"/>
    </source>
</evidence>
<dbReference type="EMBL" id="SEWT01000002">
    <property type="protein sequence ID" value="RYU34430.1"/>
    <property type="molecule type" value="Genomic_DNA"/>
</dbReference>
<reference evidence="1 4" key="1">
    <citation type="submission" date="2018-10" db="EMBL/GenBank/DDBJ databases">
        <title>Genotypes and phenotypes of Enterococci isolated from broiler chickens.</title>
        <authorList>
            <person name="Muhammad A.R."/>
            <person name="Diarra M.S."/>
        </authorList>
    </citation>
    <scope>NUCLEOTIDE SEQUENCE [LARGE SCALE GENOMIC DNA]</scope>
    <source>
        <strain evidence="1 4">LIT2 A36'</strain>
    </source>
</reference>
<sequence>MKEEKIFYLYFLNKMYRVLEDQEIIDSFIVPSVALQEPSSSQILTVGIDSTHSSCEFLVWGKSIDKVLAEYETGIKNILMKMSNSSESSSFQESIAITLDVLKSVNKQPRQLLVKVGDFA</sequence>
<reference evidence="2 5" key="2">
    <citation type="submission" date="2019-02" db="EMBL/GenBank/DDBJ databases">
        <title>From farm to fork: dissemination of Tn554::fexA-optrA in linezolid-resistant Enterococcus faecalis clones from chicken feces and meat in Tunisia.</title>
        <authorList>
            <person name="Tedim A.P."/>
            <person name="Elghaieb H."/>
            <person name="Abbassi M.S."/>
            <person name="Novais C."/>
            <person name="Hassen A."/>
            <person name="Peixe L."/>
            <person name="Freitas A.R."/>
        </authorList>
    </citation>
    <scope>NUCLEOTIDE SEQUENCE [LARGE SCALE GENOMIC DNA]</scope>
    <source>
        <strain evidence="2 5">728T</strain>
    </source>
</reference>
<geneLocation type="plasmid" evidence="3 6">
    <name>unnamed2</name>
</geneLocation>
<gene>
    <name evidence="1" type="ORF">EGW16_15565</name>
    <name evidence="2" type="ORF">EU507_02875</name>
    <name evidence="3" type="ORF">P0083_16385</name>
</gene>
<dbReference type="EMBL" id="RKMZ01000013">
    <property type="protein sequence ID" value="ROX29577.1"/>
    <property type="molecule type" value="Genomic_DNA"/>
</dbReference>
<organism evidence="2 5">
    <name type="scientific">Enterococcus faecalis</name>
    <name type="common">Streptococcus faecalis</name>
    <dbReference type="NCBI Taxonomy" id="1351"/>
    <lineage>
        <taxon>Bacteria</taxon>
        <taxon>Bacillati</taxon>
        <taxon>Bacillota</taxon>
        <taxon>Bacilli</taxon>
        <taxon>Lactobacillales</taxon>
        <taxon>Enterococcaceae</taxon>
        <taxon>Enterococcus</taxon>
    </lineage>
</organism>
<evidence type="ECO:0000313" key="6">
    <source>
        <dbReference type="Proteomes" id="UP001222182"/>
    </source>
</evidence>
<keyword evidence="3" id="KW-0614">Plasmid</keyword>
<accession>A0A2S7M0C7</accession>
<protein>
    <submittedName>
        <fullName evidence="2">Uncharacterized protein</fullName>
    </submittedName>
</protein>